<feature type="domain" description="Acylphosphatase-like" evidence="3">
    <location>
        <begin position="12"/>
        <end position="110"/>
    </location>
</feature>
<dbReference type="GO" id="GO:0003998">
    <property type="term" value="F:acylphosphatase activity"/>
    <property type="evidence" value="ECO:0007669"/>
    <property type="project" value="UniProtKB-EC"/>
</dbReference>
<evidence type="ECO:0000256" key="1">
    <source>
        <dbReference type="PROSITE-ProRule" id="PRU00520"/>
    </source>
</evidence>
<sequence>MEGDDEVSASVMRFFRVRGKVQNVMFRQTVIRAMIKRGLEGGATNDKADKTLVHMTLVGDNHIVQELVDAIASGKALNDWGAKATEVKEVEETHGKQLAKHQVTTGNVHARNWNPNCTMYL</sequence>
<dbReference type="EMBL" id="SPLM01000001">
    <property type="protein sequence ID" value="TMW69340.1"/>
    <property type="molecule type" value="Genomic_DNA"/>
</dbReference>
<dbReference type="Pfam" id="PF00708">
    <property type="entry name" value="Acylphosphatase"/>
    <property type="match status" value="1"/>
</dbReference>
<dbReference type="Proteomes" id="UP000794436">
    <property type="component" value="Unassembled WGS sequence"/>
</dbReference>
<accession>A0A8K1CTK1</accession>
<proteinExistence type="inferred from homology"/>
<dbReference type="Gene3D" id="3.30.70.100">
    <property type="match status" value="1"/>
</dbReference>
<dbReference type="PROSITE" id="PS51160">
    <property type="entry name" value="ACYLPHOSPHATASE_3"/>
    <property type="match status" value="1"/>
</dbReference>
<keyword evidence="5" id="KW-1185">Reference proteome</keyword>
<comment type="caution">
    <text evidence="4">The sequence shown here is derived from an EMBL/GenBank/DDBJ whole genome shotgun (WGS) entry which is preliminary data.</text>
</comment>
<feature type="active site" evidence="1">
    <location>
        <position position="45"/>
    </location>
</feature>
<dbReference type="InterPro" id="IPR001792">
    <property type="entry name" value="Acylphosphatase-like_dom"/>
</dbReference>
<name>A0A8K1CTK1_PYTOL</name>
<reference evidence="4" key="1">
    <citation type="submission" date="2019-03" db="EMBL/GenBank/DDBJ databases">
        <title>Long read genome sequence of the mycoparasitic Pythium oligandrum ATCC 38472 isolated from sugarbeet rhizosphere.</title>
        <authorList>
            <person name="Gaulin E."/>
        </authorList>
    </citation>
    <scope>NUCLEOTIDE SEQUENCE</scope>
    <source>
        <strain evidence="4">ATCC 38472_TT</strain>
    </source>
</reference>
<comment type="catalytic activity">
    <reaction evidence="1">
        <text>an acyl phosphate + H2O = a carboxylate + phosphate + H(+)</text>
        <dbReference type="Rhea" id="RHEA:14965"/>
        <dbReference type="ChEBI" id="CHEBI:15377"/>
        <dbReference type="ChEBI" id="CHEBI:15378"/>
        <dbReference type="ChEBI" id="CHEBI:29067"/>
        <dbReference type="ChEBI" id="CHEBI:43474"/>
        <dbReference type="ChEBI" id="CHEBI:59918"/>
        <dbReference type="EC" id="3.6.1.7"/>
    </reaction>
</comment>
<gene>
    <name evidence="4" type="ORF">Poli38472_001496</name>
</gene>
<feature type="active site" evidence="1">
    <location>
        <position position="27"/>
    </location>
</feature>
<dbReference type="InterPro" id="IPR036046">
    <property type="entry name" value="Acylphosphatase-like_dom_sf"/>
</dbReference>
<organism evidence="4 5">
    <name type="scientific">Pythium oligandrum</name>
    <name type="common">Mycoparasitic fungus</name>
    <dbReference type="NCBI Taxonomy" id="41045"/>
    <lineage>
        <taxon>Eukaryota</taxon>
        <taxon>Sar</taxon>
        <taxon>Stramenopiles</taxon>
        <taxon>Oomycota</taxon>
        <taxon>Peronosporomycetes</taxon>
        <taxon>Pythiales</taxon>
        <taxon>Pythiaceae</taxon>
        <taxon>Pythium</taxon>
    </lineage>
</organism>
<comment type="similarity">
    <text evidence="2">Belongs to the acylphosphatase family.</text>
</comment>
<protein>
    <recommendedName>
        <fullName evidence="1">acylphosphatase</fullName>
        <ecNumber evidence="1">3.6.1.7</ecNumber>
    </recommendedName>
</protein>
<dbReference type="AlphaFoldDB" id="A0A8K1CTK1"/>
<evidence type="ECO:0000256" key="2">
    <source>
        <dbReference type="RuleBase" id="RU004168"/>
    </source>
</evidence>
<keyword evidence="1" id="KW-0378">Hydrolase</keyword>
<evidence type="ECO:0000259" key="3">
    <source>
        <dbReference type="PROSITE" id="PS51160"/>
    </source>
</evidence>
<evidence type="ECO:0000313" key="4">
    <source>
        <dbReference type="EMBL" id="TMW69340.1"/>
    </source>
</evidence>
<dbReference type="OrthoDB" id="10248766at2759"/>
<dbReference type="EC" id="3.6.1.7" evidence="1"/>
<evidence type="ECO:0000313" key="5">
    <source>
        <dbReference type="Proteomes" id="UP000794436"/>
    </source>
</evidence>
<dbReference type="SUPFAM" id="SSF54975">
    <property type="entry name" value="Acylphosphatase/BLUF domain-like"/>
    <property type="match status" value="1"/>
</dbReference>